<name>A0A3M6U691_POCDA</name>
<proteinExistence type="predicted"/>
<gene>
    <name evidence="1" type="ORF">pdam_00005833</name>
</gene>
<comment type="caution">
    <text evidence="1">The sequence shown here is derived from an EMBL/GenBank/DDBJ whole genome shotgun (WGS) entry which is preliminary data.</text>
</comment>
<evidence type="ECO:0000313" key="1">
    <source>
        <dbReference type="EMBL" id="RMX49203.1"/>
    </source>
</evidence>
<evidence type="ECO:0000313" key="2">
    <source>
        <dbReference type="Proteomes" id="UP000275408"/>
    </source>
</evidence>
<dbReference type="AlphaFoldDB" id="A0A3M6U691"/>
<organism evidence="1 2">
    <name type="scientific">Pocillopora damicornis</name>
    <name type="common">Cauliflower coral</name>
    <name type="synonym">Millepora damicornis</name>
    <dbReference type="NCBI Taxonomy" id="46731"/>
    <lineage>
        <taxon>Eukaryota</taxon>
        <taxon>Metazoa</taxon>
        <taxon>Cnidaria</taxon>
        <taxon>Anthozoa</taxon>
        <taxon>Hexacorallia</taxon>
        <taxon>Scleractinia</taxon>
        <taxon>Astrocoeniina</taxon>
        <taxon>Pocilloporidae</taxon>
        <taxon>Pocillopora</taxon>
    </lineage>
</organism>
<reference evidence="1 2" key="1">
    <citation type="journal article" date="2018" name="Sci. Rep.">
        <title>Comparative analysis of the Pocillopora damicornis genome highlights role of immune system in coral evolution.</title>
        <authorList>
            <person name="Cunning R."/>
            <person name="Bay R.A."/>
            <person name="Gillette P."/>
            <person name="Baker A.C."/>
            <person name="Traylor-Knowles N."/>
        </authorList>
    </citation>
    <scope>NUCLEOTIDE SEQUENCE [LARGE SCALE GENOMIC DNA]</scope>
    <source>
        <strain evidence="1">RSMAS</strain>
        <tissue evidence="1">Whole animal</tissue>
    </source>
</reference>
<sequence>MEPNCVSINVRPSQGGKYKCELNNATADVISLESWDTAYYLAVEVTNAASSCSKSRSQIKQSRGT</sequence>
<accession>A0A3M6U691</accession>
<keyword evidence="2" id="KW-1185">Reference proteome</keyword>
<dbReference type="Proteomes" id="UP000275408">
    <property type="component" value="Unassembled WGS sequence"/>
</dbReference>
<dbReference type="EMBL" id="RCHS01002157">
    <property type="protein sequence ID" value="RMX49203.1"/>
    <property type="molecule type" value="Genomic_DNA"/>
</dbReference>
<protein>
    <submittedName>
        <fullName evidence="1">Uncharacterized protein</fullName>
    </submittedName>
</protein>